<keyword evidence="1" id="KW-0472">Membrane</keyword>
<feature type="transmembrane region" description="Helical" evidence="1">
    <location>
        <begin position="20"/>
        <end position="38"/>
    </location>
</feature>
<proteinExistence type="predicted"/>
<organism evidence="3 5">
    <name type="scientific">Leptospira perolatii</name>
    <dbReference type="NCBI Taxonomy" id="2023191"/>
    <lineage>
        <taxon>Bacteria</taxon>
        <taxon>Pseudomonadati</taxon>
        <taxon>Spirochaetota</taxon>
        <taxon>Spirochaetia</taxon>
        <taxon>Leptospirales</taxon>
        <taxon>Leptospiraceae</taxon>
        <taxon>Leptospira</taxon>
    </lineage>
</organism>
<feature type="transmembrane region" description="Helical" evidence="1">
    <location>
        <begin position="285"/>
        <end position="308"/>
    </location>
</feature>
<dbReference type="OrthoDB" id="235490at2"/>
<dbReference type="Proteomes" id="UP000231962">
    <property type="component" value="Unassembled WGS sequence"/>
</dbReference>
<evidence type="ECO:0000313" key="4">
    <source>
        <dbReference type="Proteomes" id="UP000231962"/>
    </source>
</evidence>
<evidence type="ECO:0000313" key="2">
    <source>
        <dbReference type="EMBL" id="PJZ71543.1"/>
    </source>
</evidence>
<feature type="transmembrane region" description="Helical" evidence="1">
    <location>
        <begin position="58"/>
        <end position="82"/>
    </location>
</feature>
<accession>A0A2M9ZSV3</accession>
<dbReference type="Proteomes" id="UP000231990">
    <property type="component" value="Unassembled WGS sequence"/>
</dbReference>
<feature type="transmembrane region" description="Helical" evidence="1">
    <location>
        <begin position="254"/>
        <end position="273"/>
    </location>
</feature>
<name>A0A2M9ZSV3_9LEPT</name>
<feature type="transmembrane region" description="Helical" evidence="1">
    <location>
        <begin position="153"/>
        <end position="174"/>
    </location>
</feature>
<feature type="transmembrane region" description="Helical" evidence="1">
    <location>
        <begin position="94"/>
        <end position="113"/>
    </location>
</feature>
<feature type="transmembrane region" description="Helical" evidence="1">
    <location>
        <begin position="194"/>
        <end position="215"/>
    </location>
</feature>
<feature type="transmembrane region" description="Helical" evidence="1">
    <location>
        <begin position="227"/>
        <end position="248"/>
    </location>
</feature>
<gene>
    <name evidence="2" type="ORF">CH360_00340</name>
    <name evidence="3" type="ORF">CH373_00340</name>
</gene>
<evidence type="ECO:0000313" key="3">
    <source>
        <dbReference type="EMBL" id="PJZ75160.1"/>
    </source>
</evidence>
<dbReference type="AlphaFoldDB" id="A0A2M9ZSV3"/>
<comment type="caution">
    <text evidence="3">The sequence shown here is derived from an EMBL/GenBank/DDBJ whole genome shotgun (WGS) entry which is preliminary data.</text>
</comment>
<reference evidence="4 5" key="1">
    <citation type="submission" date="2017-07" db="EMBL/GenBank/DDBJ databases">
        <title>Leptospira spp. isolated from tropical soils.</title>
        <authorList>
            <person name="Thibeaux R."/>
            <person name="Iraola G."/>
            <person name="Ferres I."/>
            <person name="Bierque E."/>
            <person name="Girault D."/>
            <person name="Soupe-Gilbert M.-E."/>
            <person name="Picardeau M."/>
            <person name="Goarant C."/>
        </authorList>
    </citation>
    <scope>NUCLEOTIDE SEQUENCE [LARGE SCALE GENOMIC DNA]</scope>
    <source>
        <strain evidence="3 5">FH1-B-B1</strain>
        <strain evidence="2 4">FH1-B-C1</strain>
    </source>
</reference>
<evidence type="ECO:0000256" key="1">
    <source>
        <dbReference type="SAM" id="Phobius"/>
    </source>
</evidence>
<protein>
    <submittedName>
        <fullName evidence="3">Uncharacterized protein</fullName>
    </submittedName>
</protein>
<dbReference type="EMBL" id="NPDY01000001">
    <property type="protein sequence ID" value="PJZ71543.1"/>
    <property type="molecule type" value="Genomic_DNA"/>
</dbReference>
<feature type="transmembrane region" description="Helical" evidence="1">
    <location>
        <begin position="119"/>
        <end position="141"/>
    </location>
</feature>
<keyword evidence="1" id="KW-1133">Transmembrane helix</keyword>
<dbReference type="EMBL" id="NPDZ01000001">
    <property type="protein sequence ID" value="PJZ75160.1"/>
    <property type="molecule type" value="Genomic_DNA"/>
</dbReference>
<keyword evidence="1" id="KW-0812">Transmembrane</keyword>
<keyword evidence="4" id="KW-1185">Reference proteome</keyword>
<evidence type="ECO:0000313" key="5">
    <source>
        <dbReference type="Proteomes" id="UP000231990"/>
    </source>
</evidence>
<sequence>MKRKASKNPWIFSASFDLTWLLAPGFVAVCIVLVIHWFDPFSLLSKSSGSVRTNGDSLPPWIWFALIPCIDVSHVYSTLFRSYFDRQEFLRRKALFIFVPLACFSLAVLLYSFGKLLFWRVMAYIAVFHFIRQQYGFLALYHRKDKTDLDQRFFYFEKWTVYAMAGLPVIYWHLVSGGRNFEWFMEGDFLHFEIQPIADAIHALFWIWFSAYFLFQVYRYRKIGTVSYTKFLLVLNTALVWYVGIIYLNNDFAFTFTNVVNHGIPYIALLFAYSRFRYKFYPAPLFKAFSSVPIALLTFVGVLFFLAYTEEWLWDSFVWKEHSAFFWNSMIASKDIIGSGEAILVPLLFLPQFSHYVLDGFIWKLGKENPVLRDFLDN</sequence>
<feature type="transmembrane region" description="Helical" evidence="1">
    <location>
        <begin position="336"/>
        <end position="358"/>
    </location>
</feature>